<dbReference type="Gene3D" id="3.20.20.140">
    <property type="entry name" value="Metal-dependent hydrolases"/>
    <property type="match status" value="1"/>
</dbReference>
<dbReference type="InterPro" id="IPR032466">
    <property type="entry name" value="Metal_Hydrolase"/>
</dbReference>
<dbReference type="SUPFAM" id="SSF51556">
    <property type="entry name" value="Metallo-dependent hydrolases"/>
    <property type="match status" value="1"/>
</dbReference>
<dbReference type="PANTHER" id="PTHR10443">
    <property type="entry name" value="MICROSOMAL DIPEPTIDASE"/>
    <property type="match status" value="1"/>
</dbReference>
<dbReference type="STRING" id="1123062.SAMN02745775_1011259"/>
<dbReference type="EMBL" id="FOSQ01000001">
    <property type="protein sequence ID" value="SFK30564.1"/>
    <property type="molecule type" value="Genomic_DNA"/>
</dbReference>
<dbReference type="PANTHER" id="PTHR10443:SF12">
    <property type="entry name" value="DIPEPTIDASE"/>
    <property type="match status" value="1"/>
</dbReference>
<dbReference type="GO" id="GO:0006508">
    <property type="term" value="P:proteolysis"/>
    <property type="evidence" value="ECO:0007669"/>
    <property type="project" value="InterPro"/>
</dbReference>
<dbReference type="InterPro" id="IPR008257">
    <property type="entry name" value="Pept_M19"/>
</dbReference>
<dbReference type="Pfam" id="PF01244">
    <property type="entry name" value="Peptidase_M19"/>
    <property type="match status" value="1"/>
</dbReference>
<proteinExistence type="predicted"/>
<keyword evidence="2" id="KW-1185">Reference proteome</keyword>
<dbReference type="GO" id="GO:0070573">
    <property type="term" value="F:metallodipeptidase activity"/>
    <property type="evidence" value="ECO:0007669"/>
    <property type="project" value="InterPro"/>
</dbReference>
<protein>
    <submittedName>
        <fullName evidence="1">Membrane dipeptidase</fullName>
    </submittedName>
</protein>
<evidence type="ECO:0000313" key="2">
    <source>
        <dbReference type="Proteomes" id="UP000199473"/>
    </source>
</evidence>
<name>A0A1I3YFD6_9PROT</name>
<dbReference type="Proteomes" id="UP000199473">
    <property type="component" value="Unassembled WGS sequence"/>
</dbReference>
<dbReference type="AlphaFoldDB" id="A0A1I3YFD6"/>
<sequence length="341" mass="35936">MPPSSDAARIHAGTLTLDTHVDIPWPAMSDPATATTRCVDFGKMQAGGLKAVVFIAYVPQGPLTPEGHAGAASRAEAMLLALRGTAGTQPMPRRLCTTPDELEACAAAGELAVLLAVENGYAMGEDLSRLARWRELGAIYLTVTHDGHNALSDSARPKPALGDGPTLHGGLSALGRAAVREMNRVGLMVDVSHVAKPAMLEAAALSATPVVATHACCHELRPHPRNLDAEQLRALRDCGGLIQITAVPSFLVAPGPDGHARATIGDYVDHVDHAVQRIGIDHVGLSSDFDGGGGFPGWMDASTTGAVTEELHRRGYGSREIGLLWSGNFLRVWRDVLRSAR</sequence>
<dbReference type="RefSeq" id="WP_092956928.1">
    <property type="nucleotide sequence ID" value="NZ_FOSQ01000001.1"/>
</dbReference>
<reference evidence="1 2" key="1">
    <citation type="submission" date="2016-10" db="EMBL/GenBank/DDBJ databases">
        <authorList>
            <person name="de Groot N.N."/>
        </authorList>
    </citation>
    <scope>NUCLEOTIDE SEQUENCE [LARGE SCALE GENOMIC DNA]</scope>
    <source>
        <strain evidence="1 2">DSM 19981</strain>
    </source>
</reference>
<organism evidence="1 2">
    <name type="scientific">Falsiroseomonas stagni DSM 19981</name>
    <dbReference type="NCBI Taxonomy" id="1123062"/>
    <lineage>
        <taxon>Bacteria</taxon>
        <taxon>Pseudomonadati</taxon>
        <taxon>Pseudomonadota</taxon>
        <taxon>Alphaproteobacteria</taxon>
        <taxon>Acetobacterales</taxon>
        <taxon>Roseomonadaceae</taxon>
        <taxon>Falsiroseomonas</taxon>
    </lineage>
</organism>
<accession>A0A1I3YFD6</accession>
<dbReference type="PROSITE" id="PS51365">
    <property type="entry name" value="RENAL_DIPEPTIDASE_2"/>
    <property type="match status" value="1"/>
</dbReference>
<evidence type="ECO:0000313" key="1">
    <source>
        <dbReference type="EMBL" id="SFK30564.1"/>
    </source>
</evidence>
<dbReference type="OrthoDB" id="9804920at2"/>
<gene>
    <name evidence="1" type="ORF">SAMN02745775_1011259</name>
</gene>